<evidence type="ECO:0000256" key="13">
    <source>
        <dbReference type="SAM" id="MobiDB-lite"/>
    </source>
</evidence>
<keyword evidence="7 12" id="KW-0012">Acyltransferase</keyword>
<dbReference type="PROSITE" id="PS00850">
    <property type="entry name" value="GLY_RADICAL_1"/>
    <property type="match status" value="1"/>
</dbReference>
<evidence type="ECO:0000256" key="6">
    <source>
        <dbReference type="ARBA" id="ARBA00023277"/>
    </source>
</evidence>
<comment type="subunit">
    <text evidence="12">Homodimer.</text>
</comment>
<dbReference type="GO" id="GO:0008861">
    <property type="term" value="F:formate C-acetyltransferase activity"/>
    <property type="evidence" value="ECO:0007669"/>
    <property type="project" value="UniProtKB-UniRule"/>
</dbReference>
<dbReference type="PANTHER" id="PTHR30191:SF0">
    <property type="entry name" value="FORMATE ACETYLTRANSFERASE 1"/>
    <property type="match status" value="1"/>
</dbReference>
<dbReference type="KEGG" id="cmav:ABHF33_16860"/>
<evidence type="ECO:0000256" key="2">
    <source>
        <dbReference type="ARBA" id="ARBA00008375"/>
    </source>
</evidence>
<dbReference type="SUPFAM" id="SSF51998">
    <property type="entry name" value="PFL-like glycyl radical enzymes"/>
    <property type="match status" value="1"/>
</dbReference>
<keyword evidence="3 12" id="KW-0963">Cytoplasm</keyword>
<evidence type="ECO:0000256" key="8">
    <source>
        <dbReference type="ARBA" id="ARBA00049029"/>
    </source>
</evidence>
<dbReference type="AlphaFoldDB" id="A0AAU7FAH8"/>
<dbReference type="PROSITE" id="PS51554">
    <property type="entry name" value="PFL"/>
    <property type="match status" value="1"/>
</dbReference>
<dbReference type="PANTHER" id="PTHR30191">
    <property type="entry name" value="FORMATE ACETYLTRANSFERASE"/>
    <property type="match status" value="1"/>
</dbReference>
<feature type="active site" description="S-acetylcysteine intermediate" evidence="9">
    <location>
        <position position="419"/>
    </location>
</feature>
<evidence type="ECO:0000259" key="15">
    <source>
        <dbReference type="PROSITE" id="PS51554"/>
    </source>
</evidence>
<gene>
    <name evidence="16" type="primary">pflB</name>
    <name evidence="16" type="ORF">ABHF33_16860</name>
</gene>
<evidence type="ECO:0000256" key="3">
    <source>
        <dbReference type="ARBA" id="ARBA00022490"/>
    </source>
</evidence>
<dbReference type="EC" id="2.3.1.54" evidence="12"/>
<dbReference type="GO" id="GO:0006006">
    <property type="term" value="P:glucose metabolic process"/>
    <property type="evidence" value="ECO:0007669"/>
    <property type="project" value="UniProtKB-UniRule"/>
</dbReference>
<reference evidence="16" key="1">
    <citation type="submission" date="2024-05" db="EMBL/GenBank/DDBJ databases">
        <authorList>
            <person name="Yang L."/>
            <person name="Pan L."/>
        </authorList>
    </citation>
    <scope>NUCLEOTIDE SEQUENCE</scope>
    <source>
        <strain evidence="16">FCG-7</strain>
    </source>
</reference>
<dbReference type="InterPro" id="IPR005949">
    <property type="entry name" value="Form_AcTrfase"/>
</dbReference>
<dbReference type="RefSeq" id="WP_348945036.1">
    <property type="nucleotide sequence ID" value="NZ_CP157355.1"/>
</dbReference>
<comment type="pathway">
    <text evidence="12">Fermentation; pyruvate fermentation; formate from pyruvate: step 1/1.</text>
</comment>
<dbReference type="Gene3D" id="3.20.70.20">
    <property type="match status" value="1"/>
</dbReference>
<protein>
    <recommendedName>
        <fullName evidence="12">Formate acetyltransferase</fullName>
        <ecNumber evidence="12">2.3.1.54</ecNumber>
    </recommendedName>
    <alternativeName>
        <fullName evidence="12">Pyruvate formate-lyase</fullName>
    </alternativeName>
</protein>
<evidence type="ECO:0000256" key="12">
    <source>
        <dbReference type="RuleBase" id="RU368075"/>
    </source>
</evidence>
<dbReference type="InterPro" id="IPR050244">
    <property type="entry name" value="Auton_GlycylRad_Cofactor"/>
</dbReference>
<name>A0AAU7FAH8_9NEIS</name>
<feature type="region of interest" description="Disordered" evidence="13">
    <location>
        <begin position="616"/>
        <end position="638"/>
    </location>
</feature>
<evidence type="ECO:0000256" key="9">
    <source>
        <dbReference type="PIRSR" id="PIRSR000379-1"/>
    </source>
</evidence>
<feature type="domain" description="PFL" evidence="15">
    <location>
        <begin position="8"/>
        <end position="625"/>
    </location>
</feature>
<keyword evidence="5 10" id="KW-0556">Organic radical</keyword>
<comment type="similarity">
    <text evidence="2 12">Belongs to the glycyl radical enzyme (GRE) family. PFL subfamily.</text>
</comment>
<evidence type="ECO:0000256" key="7">
    <source>
        <dbReference type="ARBA" id="ARBA00023315"/>
    </source>
</evidence>
<evidence type="ECO:0000313" key="16">
    <source>
        <dbReference type="EMBL" id="XBM00698.1"/>
    </source>
</evidence>
<dbReference type="PIRSF" id="PIRSF000379">
    <property type="entry name" value="For_Ac_trans_1"/>
    <property type="match status" value="1"/>
</dbReference>
<dbReference type="PROSITE" id="PS51149">
    <property type="entry name" value="GLY_RADICAL_2"/>
    <property type="match status" value="1"/>
</dbReference>
<dbReference type="EMBL" id="CP157355">
    <property type="protein sequence ID" value="XBM00698.1"/>
    <property type="molecule type" value="Genomic_DNA"/>
</dbReference>
<evidence type="ECO:0000256" key="4">
    <source>
        <dbReference type="ARBA" id="ARBA00022679"/>
    </source>
</evidence>
<accession>A0AAU7FAH8</accession>
<dbReference type="InterPro" id="IPR019777">
    <property type="entry name" value="Form_AcTrfase_GR_CS"/>
</dbReference>
<evidence type="ECO:0000256" key="10">
    <source>
        <dbReference type="PIRSR" id="PIRSR000379-2"/>
    </source>
</evidence>
<organism evidence="16">
    <name type="scientific">Chitinibacter mangrovi</name>
    <dbReference type="NCBI Taxonomy" id="3153927"/>
    <lineage>
        <taxon>Bacteria</taxon>
        <taxon>Pseudomonadati</taxon>
        <taxon>Pseudomonadota</taxon>
        <taxon>Betaproteobacteria</taxon>
        <taxon>Neisseriales</taxon>
        <taxon>Chitinibacteraceae</taxon>
        <taxon>Chitinibacter</taxon>
    </lineage>
</organism>
<keyword evidence="12" id="KW-0313">Glucose metabolism</keyword>
<dbReference type="Pfam" id="PF01228">
    <property type="entry name" value="Gly_radical"/>
    <property type="match status" value="2"/>
</dbReference>
<keyword evidence="6 12" id="KW-0119">Carbohydrate metabolism</keyword>
<keyword evidence="4 12" id="KW-0808">Transferase</keyword>
<comment type="subcellular location">
    <subcellularLocation>
        <location evidence="1 12">Cytoplasm</location>
    </subcellularLocation>
</comment>
<proteinExistence type="inferred from homology"/>
<dbReference type="GO" id="GO:0005829">
    <property type="term" value="C:cytosol"/>
    <property type="evidence" value="ECO:0007669"/>
    <property type="project" value="TreeGrafter"/>
</dbReference>
<evidence type="ECO:0000256" key="1">
    <source>
        <dbReference type="ARBA" id="ARBA00004496"/>
    </source>
</evidence>
<dbReference type="InterPro" id="IPR001150">
    <property type="entry name" value="Gly_radical"/>
</dbReference>
<dbReference type="CDD" id="cd01678">
    <property type="entry name" value="PFL1"/>
    <property type="match status" value="1"/>
</dbReference>
<dbReference type="Pfam" id="PF02901">
    <property type="entry name" value="PFL-like"/>
    <property type="match status" value="1"/>
</dbReference>
<feature type="domain" description="Glycine radical" evidence="14">
    <location>
        <begin position="632"/>
        <end position="784"/>
    </location>
</feature>
<evidence type="ECO:0000256" key="11">
    <source>
        <dbReference type="PROSITE-ProRule" id="PRU00493"/>
    </source>
</evidence>
<evidence type="ECO:0000256" key="5">
    <source>
        <dbReference type="ARBA" id="ARBA00022818"/>
    </source>
</evidence>
<dbReference type="NCBIfam" id="TIGR01255">
    <property type="entry name" value="pyr_form_ly_1"/>
    <property type="match status" value="1"/>
</dbReference>
<feature type="modified residue" description="Glycine radical" evidence="10 11">
    <location>
        <position position="759"/>
    </location>
</feature>
<evidence type="ECO:0000259" key="14">
    <source>
        <dbReference type="PROSITE" id="PS51149"/>
    </source>
</evidence>
<feature type="active site" description="S-acetylcysteine intermediate" evidence="9">
    <location>
        <position position="418"/>
    </location>
</feature>
<comment type="catalytic activity">
    <reaction evidence="8 12">
        <text>formate + acetyl-CoA = pyruvate + CoA</text>
        <dbReference type="Rhea" id="RHEA:11844"/>
        <dbReference type="ChEBI" id="CHEBI:15361"/>
        <dbReference type="ChEBI" id="CHEBI:15740"/>
        <dbReference type="ChEBI" id="CHEBI:57287"/>
        <dbReference type="ChEBI" id="CHEBI:57288"/>
        <dbReference type="EC" id="2.3.1.54"/>
    </reaction>
</comment>
<sequence length="784" mass="87519">MNAPIDKSLDQSQLDAWRDFAAGDWQTKVEVRDFIQANYTPYLGDDSFLAGPTERTTQLWSELSALLKEERKRGVLEVSAQFGSTITAHDAGYINKNLETIVGLQTDAPLRRAIMPNGGLRMVQNGLAAYHFEMNPQIEEIYTKYRKDHNNAVFDAYTPEIMACRSSGVITGLPDSYGRGRIIGDYRRVALYGVDFLIADKKREKVELDDVPFTESVIRLREELAEQIKALNELKIMAKKYGFDISRPAATAQEAVQWLYFGYLAAVKEQNGAAMSIGRISTFLDIYFERDIKEGRIDEAQAQEYIDHLVMKLRIVRFLRTPEYDDLFSGDPTWVTESIGGTGEDGRTLVTKSSFRVLNTLYNLGPAPEPNLTVLWSTSFPQGFKEFCAKVSIDTSAIQYENDDLMRPKWGDDYAIACCVSAMRVGKQMQFFGARVNLAKAMLYAINGGVDEKTGKVVAKGFEPIKGDVLEYDELMAKYDKMLDWLAKTYVTALNSIHYMHDKYAYERIEMALHDRDILRTMACGIAGLSVAADSLSAVKHAKVHIKRNESGLAVDYVIEGEYPAYGNNDDRADDIAVWLSTAFMEKIKAQPVFYRDSMPTQSVLTITSNVVYGKKTGNTPDGRRSGAPFSPGANPMNGRDTNGFVAAGFSVSKIPYESALDGVSWTASMTPDALGHNAADRVKTLAASIDGLFGPHGEECSMCESADKVDQKLAELETLEDGPDQLFHLNMNVLNKDTLMDAMEHPENYPQLTIRVSGYAVNFVKLTREQQLDVINRTFHAKC</sequence>
<dbReference type="InterPro" id="IPR004184">
    <property type="entry name" value="PFL_dom"/>
</dbReference>